<dbReference type="GO" id="GO:0008168">
    <property type="term" value="F:methyltransferase activity"/>
    <property type="evidence" value="ECO:0007669"/>
    <property type="project" value="InterPro"/>
</dbReference>
<sequence length="287" mass="31553">MTDCTPLPWDIAVVGLGIRGIHQMTREVEETVRRCAKTFVTDMALGVVDHLRTLCPEVVDLSSAYRPGNHRVLIYRQMAAQVVTAALESPPVCFASYGHPKVYCYPTTLIQRAARVLDLKVTVLPGISSLDSLLVDLNLDPALDGLQVYEATDLVVRERPLQTDAPCVLLQAPIVLDAFNSGGVPRVDDVGRVQEYLLRFYPPDHWVTLLVSAVHPLLEPIRKGVRVADLTRALRQAPTVSTLYIPPVGSRPVADRELAERMRLPDTGNGNGPPRRPGRPPIGPRAE</sequence>
<dbReference type="InterPro" id="IPR000878">
    <property type="entry name" value="4pyrrol_Mease"/>
</dbReference>
<proteinExistence type="predicted"/>
<dbReference type="InterPro" id="IPR035996">
    <property type="entry name" value="4pyrrol_Methylase_sf"/>
</dbReference>
<dbReference type="InterPro" id="IPR014777">
    <property type="entry name" value="4pyrrole_Mease_sub1"/>
</dbReference>
<dbReference type="RefSeq" id="WP_203874480.1">
    <property type="nucleotide sequence ID" value="NZ_BOOK01000013.1"/>
</dbReference>
<dbReference type="EMBL" id="BOOK01000013">
    <property type="protein sequence ID" value="GII00052.1"/>
    <property type="molecule type" value="Genomic_DNA"/>
</dbReference>
<evidence type="ECO:0000256" key="1">
    <source>
        <dbReference type="SAM" id="MobiDB-lite"/>
    </source>
</evidence>
<organism evidence="3 4">
    <name type="scientific">Planobispora takensis</name>
    <dbReference type="NCBI Taxonomy" id="1367882"/>
    <lineage>
        <taxon>Bacteria</taxon>
        <taxon>Bacillati</taxon>
        <taxon>Actinomycetota</taxon>
        <taxon>Actinomycetes</taxon>
        <taxon>Streptosporangiales</taxon>
        <taxon>Streptosporangiaceae</taxon>
        <taxon>Planobispora</taxon>
    </lineage>
</organism>
<reference evidence="3" key="1">
    <citation type="submission" date="2021-01" db="EMBL/GenBank/DDBJ databases">
        <title>Whole genome shotgun sequence of Planobispora takensis NBRC 109077.</title>
        <authorList>
            <person name="Komaki H."/>
            <person name="Tamura T."/>
        </authorList>
    </citation>
    <scope>NUCLEOTIDE SEQUENCE</scope>
    <source>
        <strain evidence="3">NBRC 109077</strain>
    </source>
</reference>
<dbReference type="Proteomes" id="UP000634476">
    <property type="component" value="Unassembled WGS sequence"/>
</dbReference>
<comment type="caution">
    <text evidence="3">The sequence shown here is derived from an EMBL/GenBank/DDBJ whole genome shotgun (WGS) entry which is preliminary data.</text>
</comment>
<dbReference type="CDD" id="cd19916">
    <property type="entry name" value="OphMA_like"/>
    <property type="match status" value="1"/>
</dbReference>
<dbReference type="AlphaFoldDB" id="A0A8J3WUM0"/>
<name>A0A8J3WUM0_9ACTN</name>
<dbReference type="Gene3D" id="3.40.1010.10">
    <property type="entry name" value="Cobalt-precorrin-4 Transmethylase, Domain 1"/>
    <property type="match status" value="1"/>
</dbReference>
<evidence type="ECO:0000313" key="4">
    <source>
        <dbReference type="Proteomes" id="UP000634476"/>
    </source>
</evidence>
<gene>
    <name evidence="3" type="ORF">Pta02_20600</name>
</gene>
<feature type="compositionally biased region" description="Basic and acidic residues" evidence="1">
    <location>
        <begin position="255"/>
        <end position="264"/>
    </location>
</feature>
<evidence type="ECO:0000313" key="3">
    <source>
        <dbReference type="EMBL" id="GII00052.1"/>
    </source>
</evidence>
<feature type="domain" description="Tetrapyrrole methylase" evidence="2">
    <location>
        <begin position="11"/>
        <end position="151"/>
    </location>
</feature>
<dbReference type="SUPFAM" id="SSF53790">
    <property type="entry name" value="Tetrapyrrole methylase"/>
    <property type="match status" value="1"/>
</dbReference>
<dbReference type="Pfam" id="PF00590">
    <property type="entry name" value="TP_methylase"/>
    <property type="match status" value="1"/>
</dbReference>
<protein>
    <recommendedName>
        <fullName evidence="2">Tetrapyrrole methylase domain-containing protein</fullName>
    </recommendedName>
</protein>
<keyword evidence="4" id="KW-1185">Reference proteome</keyword>
<accession>A0A8J3WUM0</accession>
<feature type="region of interest" description="Disordered" evidence="1">
    <location>
        <begin position="255"/>
        <end position="287"/>
    </location>
</feature>
<evidence type="ECO:0000259" key="2">
    <source>
        <dbReference type="Pfam" id="PF00590"/>
    </source>
</evidence>